<keyword evidence="1" id="KW-0472">Membrane</keyword>
<feature type="transmembrane region" description="Helical" evidence="1">
    <location>
        <begin position="186"/>
        <end position="207"/>
    </location>
</feature>
<dbReference type="RefSeq" id="WP_055946484.1">
    <property type="nucleotide sequence ID" value="NZ_LLKB01000007.1"/>
</dbReference>
<dbReference type="PANTHER" id="PTHR40448:SF1">
    <property type="entry name" value="TWO-COMPONENT SENSOR HISTIDINE KINASE"/>
    <property type="match status" value="1"/>
</dbReference>
<dbReference type="PANTHER" id="PTHR40448">
    <property type="entry name" value="TWO-COMPONENT SENSOR HISTIDINE KINASE"/>
    <property type="match status" value="1"/>
</dbReference>
<dbReference type="SUPFAM" id="SSF55874">
    <property type="entry name" value="ATPase domain of HSP90 chaperone/DNA topoisomerase II/histidine kinase"/>
    <property type="match status" value="1"/>
</dbReference>
<feature type="domain" description="Sensor histidine kinase NatK-like C-terminal" evidence="2">
    <location>
        <begin position="361"/>
        <end position="438"/>
    </location>
</feature>
<dbReference type="Pfam" id="PF14501">
    <property type="entry name" value="HATPase_c_5"/>
    <property type="match status" value="1"/>
</dbReference>
<accession>A0AAW3JP51</accession>
<evidence type="ECO:0000259" key="2">
    <source>
        <dbReference type="Pfam" id="PF14501"/>
    </source>
</evidence>
<feature type="transmembrane region" description="Helical" evidence="1">
    <location>
        <begin position="154"/>
        <end position="174"/>
    </location>
</feature>
<evidence type="ECO:0000313" key="3">
    <source>
        <dbReference type="EMBL" id="KQC84171.1"/>
    </source>
</evidence>
<sequence>MNITADNLGSTLNYILELIIILYIPKNILLIPLAGAKKRYIALALSSAWLLYTLLAAFPLPNTFIILPVSLLVFAERPALISFTVISETLAINIIALISFYSYCMISHTKYNSSSHEYNDLITGIIIFCIITQLRKKFSFTINFLKEIQIKHFVLIFCVILVDFFLSLVSGLLFFQNINQLGRRLLVLAIYTMIVLSIVILILYFRIVHIHSELEQLSNVKSKMLSLEEKHYKDMLQKNTDLRAFRHDYNYHITAMQALAQNDDFDALKAYVNQLTTIKAKIYFISTNNTIADAIINYFYEILPDNTSFKVDGKFSYDTFISNDDLCIILSNLLKNAYEALCRINTDTFSLHTDTTDDNTIETEKKLYISISNDENNITLYIMNTCKPYEKQSGSIFSTSKSDTLNHGFGLKNVADTVEKYDGKLELKTENSTFSAYVFLHNVT</sequence>
<organism evidence="3 4">
    <name type="scientific">Butyribacter intestini</name>
    <dbReference type="NCBI Taxonomy" id="1703332"/>
    <lineage>
        <taxon>Bacteria</taxon>
        <taxon>Bacillati</taxon>
        <taxon>Bacillota</taxon>
        <taxon>Clostridia</taxon>
        <taxon>Lachnospirales</taxon>
        <taxon>Lachnospiraceae</taxon>
        <taxon>Butyribacter</taxon>
    </lineage>
</organism>
<proteinExistence type="predicted"/>
<feature type="transmembrane region" description="Helical" evidence="1">
    <location>
        <begin position="118"/>
        <end position="134"/>
    </location>
</feature>
<dbReference type="InterPro" id="IPR036890">
    <property type="entry name" value="HATPase_C_sf"/>
</dbReference>
<feature type="transmembrane region" description="Helical" evidence="1">
    <location>
        <begin position="12"/>
        <end position="33"/>
    </location>
</feature>
<evidence type="ECO:0000313" key="4">
    <source>
        <dbReference type="Proteomes" id="UP000050833"/>
    </source>
</evidence>
<gene>
    <name evidence="3" type="ORF">APZ18_14830</name>
</gene>
<dbReference type="AlphaFoldDB" id="A0AAW3JP51"/>
<name>A0AAW3JP51_9FIRM</name>
<feature type="transmembrane region" description="Helical" evidence="1">
    <location>
        <begin position="80"/>
        <end position="106"/>
    </location>
</feature>
<dbReference type="InterPro" id="IPR032834">
    <property type="entry name" value="NatK-like_C"/>
</dbReference>
<dbReference type="Gene3D" id="3.30.565.10">
    <property type="entry name" value="Histidine kinase-like ATPase, C-terminal domain"/>
    <property type="match status" value="1"/>
</dbReference>
<dbReference type="Proteomes" id="UP000050833">
    <property type="component" value="Unassembled WGS sequence"/>
</dbReference>
<comment type="caution">
    <text evidence="3">The sequence shown here is derived from an EMBL/GenBank/DDBJ whole genome shotgun (WGS) entry which is preliminary data.</text>
</comment>
<keyword evidence="1" id="KW-0812">Transmembrane</keyword>
<keyword evidence="1" id="KW-1133">Transmembrane helix</keyword>
<keyword evidence="4" id="KW-1185">Reference proteome</keyword>
<dbReference type="GO" id="GO:0042802">
    <property type="term" value="F:identical protein binding"/>
    <property type="evidence" value="ECO:0007669"/>
    <property type="project" value="TreeGrafter"/>
</dbReference>
<dbReference type="EMBL" id="LLKB01000007">
    <property type="protein sequence ID" value="KQC84171.1"/>
    <property type="molecule type" value="Genomic_DNA"/>
</dbReference>
<protein>
    <recommendedName>
        <fullName evidence="2">Sensor histidine kinase NatK-like C-terminal domain-containing protein</fullName>
    </recommendedName>
</protein>
<reference evidence="3 4" key="1">
    <citation type="submission" date="2015-10" db="EMBL/GenBank/DDBJ databases">
        <title>Butyribacter intestini gen. nov., sp. nov., a butyric acid-producing bacterium of the family Lachnospiraceae isolated from the human faeces.</title>
        <authorList>
            <person name="Zou Y."/>
            <person name="Xue W."/>
            <person name="Luo G."/>
            <person name="Lv M."/>
        </authorList>
    </citation>
    <scope>NUCLEOTIDE SEQUENCE [LARGE SCALE GENOMIC DNA]</scope>
    <source>
        <strain evidence="3 4">TF01-11</strain>
    </source>
</reference>
<evidence type="ECO:0000256" key="1">
    <source>
        <dbReference type="SAM" id="Phobius"/>
    </source>
</evidence>